<reference evidence="1" key="2">
    <citation type="submission" date="2018-03" db="EMBL/GenBank/DDBJ databases">
        <title>The Triticum urartu genome reveals the dynamic nature of wheat genome evolution.</title>
        <authorList>
            <person name="Ling H."/>
            <person name="Ma B."/>
            <person name="Shi X."/>
            <person name="Liu H."/>
            <person name="Dong L."/>
            <person name="Sun H."/>
            <person name="Cao Y."/>
            <person name="Gao Q."/>
            <person name="Zheng S."/>
            <person name="Li Y."/>
            <person name="Yu Y."/>
            <person name="Du H."/>
            <person name="Qi M."/>
            <person name="Li Y."/>
            <person name="Yu H."/>
            <person name="Cui Y."/>
            <person name="Wang N."/>
            <person name="Chen C."/>
            <person name="Wu H."/>
            <person name="Zhao Y."/>
            <person name="Zhang J."/>
            <person name="Li Y."/>
            <person name="Zhou W."/>
            <person name="Zhang B."/>
            <person name="Hu W."/>
            <person name="Eijk M."/>
            <person name="Tang J."/>
            <person name="Witsenboer H."/>
            <person name="Zhao S."/>
            <person name="Li Z."/>
            <person name="Zhang A."/>
            <person name="Wang D."/>
            <person name="Liang C."/>
        </authorList>
    </citation>
    <scope>NUCLEOTIDE SEQUENCE [LARGE SCALE GENOMIC DNA]</scope>
    <source>
        <strain evidence="1">cv. G1812</strain>
    </source>
</reference>
<dbReference type="EnsemblPlants" id="TuG1812G0200005726.01.T01">
    <property type="protein sequence ID" value="TuG1812G0200005726.01.T01.cds245599"/>
    <property type="gene ID" value="TuG1812G0200005726.01"/>
</dbReference>
<accession>A0A8R7PLH6</accession>
<keyword evidence="2" id="KW-1185">Reference proteome</keyword>
<name>A0A8R7PLH6_TRIUA</name>
<organism evidence="1 2">
    <name type="scientific">Triticum urartu</name>
    <name type="common">Red wild einkorn</name>
    <name type="synonym">Crithodium urartu</name>
    <dbReference type="NCBI Taxonomy" id="4572"/>
    <lineage>
        <taxon>Eukaryota</taxon>
        <taxon>Viridiplantae</taxon>
        <taxon>Streptophyta</taxon>
        <taxon>Embryophyta</taxon>
        <taxon>Tracheophyta</taxon>
        <taxon>Spermatophyta</taxon>
        <taxon>Magnoliopsida</taxon>
        <taxon>Liliopsida</taxon>
        <taxon>Poales</taxon>
        <taxon>Poaceae</taxon>
        <taxon>BOP clade</taxon>
        <taxon>Pooideae</taxon>
        <taxon>Triticodae</taxon>
        <taxon>Triticeae</taxon>
        <taxon>Triticinae</taxon>
        <taxon>Triticum</taxon>
    </lineage>
</organism>
<evidence type="ECO:0000313" key="2">
    <source>
        <dbReference type="Proteomes" id="UP000015106"/>
    </source>
</evidence>
<sequence length="25" mass="3030">MNITFLQIPLQCQPEWFDKILHSNL</sequence>
<protein>
    <submittedName>
        <fullName evidence="1">Uncharacterized protein</fullName>
    </submittedName>
</protein>
<reference evidence="1" key="3">
    <citation type="submission" date="2022-06" db="UniProtKB">
        <authorList>
            <consortium name="EnsemblPlants"/>
        </authorList>
    </citation>
    <scope>IDENTIFICATION</scope>
</reference>
<dbReference type="AlphaFoldDB" id="A0A8R7PLH6"/>
<evidence type="ECO:0000313" key="1">
    <source>
        <dbReference type="EnsemblPlants" id="TuG1812G0200005726.01.T01.cds245599"/>
    </source>
</evidence>
<dbReference type="Proteomes" id="UP000015106">
    <property type="component" value="Chromosome 2"/>
</dbReference>
<proteinExistence type="predicted"/>
<dbReference type="Gramene" id="TuG1812G0200005726.01.T01">
    <property type="protein sequence ID" value="TuG1812G0200005726.01.T01.cds245599"/>
    <property type="gene ID" value="TuG1812G0200005726.01"/>
</dbReference>
<reference evidence="2" key="1">
    <citation type="journal article" date="2013" name="Nature">
        <title>Draft genome of the wheat A-genome progenitor Triticum urartu.</title>
        <authorList>
            <person name="Ling H.Q."/>
            <person name="Zhao S."/>
            <person name="Liu D."/>
            <person name="Wang J."/>
            <person name="Sun H."/>
            <person name="Zhang C."/>
            <person name="Fan H."/>
            <person name="Li D."/>
            <person name="Dong L."/>
            <person name="Tao Y."/>
            <person name="Gao C."/>
            <person name="Wu H."/>
            <person name="Li Y."/>
            <person name="Cui Y."/>
            <person name="Guo X."/>
            <person name="Zheng S."/>
            <person name="Wang B."/>
            <person name="Yu K."/>
            <person name="Liang Q."/>
            <person name="Yang W."/>
            <person name="Lou X."/>
            <person name="Chen J."/>
            <person name="Feng M."/>
            <person name="Jian J."/>
            <person name="Zhang X."/>
            <person name="Luo G."/>
            <person name="Jiang Y."/>
            <person name="Liu J."/>
            <person name="Wang Z."/>
            <person name="Sha Y."/>
            <person name="Zhang B."/>
            <person name="Wu H."/>
            <person name="Tang D."/>
            <person name="Shen Q."/>
            <person name="Xue P."/>
            <person name="Zou S."/>
            <person name="Wang X."/>
            <person name="Liu X."/>
            <person name="Wang F."/>
            <person name="Yang Y."/>
            <person name="An X."/>
            <person name="Dong Z."/>
            <person name="Zhang K."/>
            <person name="Zhang X."/>
            <person name="Luo M.C."/>
            <person name="Dvorak J."/>
            <person name="Tong Y."/>
            <person name="Wang J."/>
            <person name="Yang H."/>
            <person name="Li Z."/>
            <person name="Wang D."/>
            <person name="Zhang A."/>
            <person name="Wang J."/>
        </authorList>
    </citation>
    <scope>NUCLEOTIDE SEQUENCE</scope>
    <source>
        <strain evidence="2">cv. G1812</strain>
    </source>
</reference>